<gene>
    <name evidence="1" type="ORF">pf16_161</name>
</gene>
<name>A0A1S5R435_9CAUD</name>
<reference evidence="1 2" key="1">
    <citation type="submission" date="2016-03" db="EMBL/GenBank/DDBJ databases">
        <title>Characterisation of pf16 and phiPMW: Two novel phages infecting Pseudomonas putida PpG1.</title>
        <authorList>
            <person name="Magill D.J."/>
            <person name="Krylov V.N."/>
            <person name="Shaburova O.V."/>
            <person name="Allen C.C.R."/>
            <person name="McGrath J.W."/>
            <person name="Quinn J.P."/>
            <person name="Kulakov L.A."/>
        </authorList>
    </citation>
    <scope>NUCLEOTIDE SEQUENCE [LARGE SCALE GENOMIC DNA]</scope>
</reference>
<organism evidence="1 2">
    <name type="scientific">Pseudomonas phage pf16</name>
    <dbReference type="NCBI Taxonomy" id="1815630"/>
    <lineage>
        <taxon>Viruses</taxon>
        <taxon>Duplodnaviria</taxon>
        <taxon>Heunggongvirae</taxon>
        <taxon>Uroviricota</taxon>
        <taxon>Caudoviricetes</taxon>
        <taxon>Chakrabartyvirus</taxon>
        <taxon>Chakrabartyvirus pf16</taxon>
    </lineage>
</organism>
<protein>
    <recommendedName>
        <fullName evidence="3">DNA recombination-mediator protein A</fullName>
    </recommendedName>
</protein>
<keyword evidence="2" id="KW-1185">Reference proteome</keyword>
<dbReference type="SUPFAM" id="SSF102405">
    <property type="entry name" value="MCP/YpsA-like"/>
    <property type="match status" value="1"/>
</dbReference>
<dbReference type="EMBL" id="KU873925">
    <property type="protein sequence ID" value="AND75084.1"/>
    <property type="molecule type" value="Genomic_DNA"/>
</dbReference>
<dbReference type="OrthoDB" id="24011at10239"/>
<evidence type="ECO:0000313" key="2">
    <source>
        <dbReference type="Proteomes" id="UP000225821"/>
    </source>
</evidence>
<sequence>MPYYTGIGSRACRKLPHVMKVLFDIAVALSKQGYTVRSGGADGADTAFEMGAKERLVRSPKQLYDIYLPWPGFNNRSMTDTLNYHGNKPMVLDSMARDMAKGIHKHWDKLKPGAKQMHTRNIYQVLGGELIEPSDFLVCYAVTDDEGVPEGGTRTAWLLAKQYKVPCYNLYLPFDRLDFAEFLAVEFGIKIEINL</sequence>
<evidence type="ECO:0008006" key="3">
    <source>
        <dbReference type="Google" id="ProtNLM"/>
    </source>
</evidence>
<proteinExistence type="predicted"/>
<accession>A0A1S5R435</accession>
<evidence type="ECO:0000313" key="1">
    <source>
        <dbReference type="EMBL" id="AND75084.1"/>
    </source>
</evidence>
<dbReference type="Proteomes" id="UP000225821">
    <property type="component" value="Segment"/>
</dbReference>